<dbReference type="EMBL" id="JAWQEG010001221">
    <property type="protein sequence ID" value="KAK3881373.1"/>
    <property type="molecule type" value="Genomic_DNA"/>
</dbReference>
<evidence type="ECO:0000256" key="1">
    <source>
        <dbReference type="SAM" id="MobiDB-lite"/>
    </source>
</evidence>
<evidence type="ECO:0000313" key="2">
    <source>
        <dbReference type="EMBL" id="KAK3881373.1"/>
    </source>
</evidence>
<dbReference type="AlphaFoldDB" id="A0AAE1G0W1"/>
<gene>
    <name evidence="2" type="ORF">Pcinc_014182</name>
</gene>
<sequence>EVDILGYASNQSDTDDHSSIQSSGSDGVTLSTRRLTLAEPPTLSL</sequence>
<feature type="compositionally biased region" description="Polar residues" evidence="1">
    <location>
        <begin position="19"/>
        <end position="34"/>
    </location>
</feature>
<name>A0AAE1G0W1_PETCI</name>
<proteinExistence type="predicted"/>
<keyword evidence="3" id="KW-1185">Reference proteome</keyword>
<reference evidence="2" key="1">
    <citation type="submission" date="2023-10" db="EMBL/GenBank/DDBJ databases">
        <title>Genome assemblies of two species of porcelain crab, Petrolisthes cinctipes and Petrolisthes manimaculis (Anomura: Porcellanidae).</title>
        <authorList>
            <person name="Angst P."/>
        </authorList>
    </citation>
    <scope>NUCLEOTIDE SEQUENCE</scope>
    <source>
        <strain evidence="2">PB745_01</strain>
        <tissue evidence="2">Gill</tissue>
    </source>
</reference>
<protein>
    <submittedName>
        <fullName evidence="2">Uncharacterized protein</fullName>
    </submittedName>
</protein>
<accession>A0AAE1G0W1</accession>
<feature type="non-terminal residue" evidence="2">
    <location>
        <position position="1"/>
    </location>
</feature>
<organism evidence="2 3">
    <name type="scientific">Petrolisthes cinctipes</name>
    <name type="common">Flat porcelain crab</name>
    <dbReference type="NCBI Taxonomy" id="88211"/>
    <lineage>
        <taxon>Eukaryota</taxon>
        <taxon>Metazoa</taxon>
        <taxon>Ecdysozoa</taxon>
        <taxon>Arthropoda</taxon>
        <taxon>Crustacea</taxon>
        <taxon>Multicrustacea</taxon>
        <taxon>Malacostraca</taxon>
        <taxon>Eumalacostraca</taxon>
        <taxon>Eucarida</taxon>
        <taxon>Decapoda</taxon>
        <taxon>Pleocyemata</taxon>
        <taxon>Anomura</taxon>
        <taxon>Galatheoidea</taxon>
        <taxon>Porcellanidae</taxon>
        <taxon>Petrolisthes</taxon>
    </lineage>
</organism>
<evidence type="ECO:0000313" key="3">
    <source>
        <dbReference type="Proteomes" id="UP001286313"/>
    </source>
</evidence>
<feature type="region of interest" description="Disordered" evidence="1">
    <location>
        <begin position="1"/>
        <end position="45"/>
    </location>
</feature>
<comment type="caution">
    <text evidence="2">The sequence shown here is derived from an EMBL/GenBank/DDBJ whole genome shotgun (WGS) entry which is preliminary data.</text>
</comment>
<dbReference type="Proteomes" id="UP001286313">
    <property type="component" value="Unassembled WGS sequence"/>
</dbReference>